<reference evidence="10 11" key="1">
    <citation type="submission" date="2019-06" db="EMBL/GenBank/DDBJ databases">
        <title>Description of Kitasatospora acidophila sp. nov. isolated from pine grove soil, and reclassification of Streptomyces novaecaesareae to Kitasatospora novaeceasareae comb. nov.</title>
        <authorList>
            <person name="Kim M.J."/>
        </authorList>
    </citation>
    <scope>NUCLEOTIDE SEQUENCE [LARGE SCALE GENOMIC DNA]</scope>
    <source>
        <strain evidence="10 11">MMS16-CNU292</strain>
    </source>
</reference>
<dbReference type="SUPFAM" id="SSF52833">
    <property type="entry name" value="Thioredoxin-like"/>
    <property type="match status" value="1"/>
</dbReference>
<sequence>MTTVELTKDNFDEVVNEDSFVLIDFWASWCGPCKQFAPVYDKAAEDHPDLVFGKVDTEAQTELAAAFGISSIPTLAIVRENVLVFAQPGALPAPVLEDLIQQAKSLDMNEVRSKIAAESGNS</sequence>
<keyword evidence="5 8" id="KW-0676">Redox-active center</keyword>
<dbReference type="InterPro" id="IPR036249">
    <property type="entry name" value="Thioredoxin-like_sf"/>
</dbReference>
<evidence type="ECO:0000256" key="8">
    <source>
        <dbReference type="PIRSR" id="PIRSR000077-4"/>
    </source>
</evidence>
<evidence type="ECO:0000256" key="6">
    <source>
        <dbReference type="PIRNR" id="PIRNR000077"/>
    </source>
</evidence>
<feature type="site" description="Contributes to redox potential value" evidence="7">
    <location>
        <position position="31"/>
    </location>
</feature>
<keyword evidence="2" id="KW-0813">Transport</keyword>
<accession>A0A540WAN1</accession>
<dbReference type="PROSITE" id="PS51352">
    <property type="entry name" value="THIOREDOXIN_2"/>
    <property type="match status" value="1"/>
</dbReference>
<evidence type="ECO:0000313" key="11">
    <source>
        <dbReference type="Proteomes" id="UP000319103"/>
    </source>
</evidence>
<feature type="active site" description="Nucleophile" evidence="7">
    <location>
        <position position="30"/>
    </location>
</feature>
<dbReference type="Pfam" id="PF00085">
    <property type="entry name" value="Thioredoxin"/>
    <property type="match status" value="1"/>
</dbReference>
<dbReference type="InterPro" id="IPR017937">
    <property type="entry name" value="Thioredoxin_CS"/>
</dbReference>
<name>A0A540WAN1_9ACTN</name>
<dbReference type="GO" id="GO:0015035">
    <property type="term" value="F:protein-disulfide reductase activity"/>
    <property type="evidence" value="ECO:0007669"/>
    <property type="project" value="InterPro"/>
</dbReference>
<evidence type="ECO:0000256" key="3">
    <source>
        <dbReference type="ARBA" id="ARBA00022982"/>
    </source>
</evidence>
<gene>
    <name evidence="10" type="ORF">E6W39_32505</name>
</gene>
<feature type="site" description="Contributes to redox potential value" evidence="7">
    <location>
        <position position="32"/>
    </location>
</feature>
<evidence type="ECO:0000256" key="4">
    <source>
        <dbReference type="ARBA" id="ARBA00023157"/>
    </source>
</evidence>
<dbReference type="Gene3D" id="3.40.30.10">
    <property type="entry name" value="Glutaredoxin"/>
    <property type="match status" value="1"/>
</dbReference>
<dbReference type="Proteomes" id="UP000319103">
    <property type="component" value="Unassembled WGS sequence"/>
</dbReference>
<dbReference type="PROSITE" id="PS00194">
    <property type="entry name" value="THIOREDOXIN_1"/>
    <property type="match status" value="1"/>
</dbReference>
<dbReference type="PANTHER" id="PTHR45663:SF40">
    <property type="entry name" value="THIOREDOXIN 2"/>
    <property type="match status" value="1"/>
</dbReference>
<dbReference type="GO" id="GO:0005829">
    <property type="term" value="C:cytosol"/>
    <property type="evidence" value="ECO:0007669"/>
    <property type="project" value="TreeGrafter"/>
</dbReference>
<dbReference type="RefSeq" id="WP_101379615.1">
    <property type="nucleotide sequence ID" value="NZ_JBMHHX010000005.1"/>
</dbReference>
<dbReference type="EMBL" id="VIGB01000003">
    <property type="protein sequence ID" value="TQF06081.1"/>
    <property type="molecule type" value="Genomic_DNA"/>
</dbReference>
<evidence type="ECO:0000313" key="10">
    <source>
        <dbReference type="EMBL" id="TQF06081.1"/>
    </source>
</evidence>
<evidence type="ECO:0000256" key="7">
    <source>
        <dbReference type="PIRSR" id="PIRSR000077-1"/>
    </source>
</evidence>
<dbReference type="InterPro" id="IPR013766">
    <property type="entry name" value="Thioredoxin_domain"/>
</dbReference>
<evidence type="ECO:0000256" key="1">
    <source>
        <dbReference type="ARBA" id="ARBA00008987"/>
    </source>
</evidence>
<dbReference type="OrthoDB" id="9790390at2"/>
<feature type="site" description="Deprotonates C-terminal active site Cys" evidence="7">
    <location>
        <position position="24"/>
    </location>
</feature>
<evidence type="ECO:0000259" key="9">
    <source>
        <dbReference type="PROSITE" id="PS51352"/>
    </source>
</evidence>
<dbReference type="PIRSF" id="PIRSF000077">
    <property type="entry name" value="Thioredoxin"/>
    <property type="match status" value="1"/>
</dbReference>
<evidence type="ECO:0000256" key="5">
    <source>
        <dbReference type="ARBA" id="ARBA00023284"/>
    </source>
</evidence>
<dbReference type="PRINTS" id="PR00421">
    <property type="entry name" value="THIOREDOXIN"/>
</dbReference>
<dbReference type="CDD" id="cd02947">
    <property type="entry name" value="TRX_family"/>
    <property type="match status" value="1"/>
</dbReference>
<keyword evidence="4 8" id="KW-1015">Disulfide bond</keyword>
<feature type="active site" description="Nucleophile" evidence="7">
    <location>
        <position position="33"/>
    </location>
</feature>
<dbReference type="FunFam" id="3.40.30.10:FF:000155">
    <property type="entry name" value="Thioredoxin"/>
    <property type="match status" value="1"/>
</dbReference>
<comment type="caution">
    <text evidence="10">The sequence shown here is derived from an EMBL/GenBank/DDBJ whole genome shotgun (WGS) entry which is preliminary data.</text>
</comment>
<dbReference type="AlphaFoldDB" id="A0A540WAN1"/>
<feature type="domain" description="Thioredoxin" evidence="9">
    <location>
        <begin position="1"/>
        <end position="105"/>
    </location>
</feature>
<dbReference type="PANTHER" id="PTHR45663">
    <property type="entry name" value="GEO12009P1"/>
    <property type="match status" value="1"/>
</dbReference>
<protein>
    <recommendedName>
        <fullName evidence="6">Thioredoxin</fullName>
    </recommendedName>
</protein>
<comment type="similarity">
    <text evidence="1 6">Belongs to the thioredoxin family.</text>
</comment>
<feature type="disulfide bond" description="Redox-active" evidence="8">
    <location>
        <begin position="30"/>
        <end position="33"/>
    </location>
</feature>
<keyword evidence="3" id="KW-0249">Electron transport</keyword>
<dbReference type="InterPro" id="IPR005746">
    <property type="entry name" value="Thioredoxin"/>
</dbReference>
<proteinExistence type="inferred from homology"/>
<evidence type="ECO:0000256" key="2">
    <source>
        <dbReference type="ARBA" id="ARBA00022448"/>
    </source>
</evidence>
<organism evidence="10 11">
    <name type="scientific">Kitasatospora acidiphila</name>
    <dbReference type="NCBI Taxonomy" id="2567942"/>
    <lineage>
        <taxon>Bacteria</taxon>
        <taxon>Bacillati</taxon>
        <taxon>Actinomycetota</taxon>
        <taxon>Actinomycetes</taxon>
        <taxon>Kitasatosporales</taxon>
        <taxon>Streptomycetaceae</taxon>
        <taxon>Kitasatospora</taxon>
    </lineage>
</organism>
<keyword evidence="11" id="KW-1185">Reference proteome</keyword>